<evidence type="ECO:0000313" key="2">
    <source>
        <dbReference type="Proteomes" id="UP001529510"/>
    </source>
</evidence>
<sequence>YGEEEVCSDRLDADFPDFDLSQLDASDFDSVNCLSELHWCNEHSDHSPASI</sequence>
<dbReference type="EMBL" id="JAMKFB020000014">
    <property type="protein sequence ID" value="KAL0175645.1"/>
    <property type="molecule type" value="Genomic_DNA"/>
</dbReference>
<dbReference type="Proteomes" id="UP001529510">
    <property type="component" value="Unassembled WGS sequence"/>
</dbReference>
<proteinExistence type="predicted"/>
<comment type="caution">
    <text evidence="1">The sequence shown here is derived from an EMBL/GenBank/DDBJ whole genome shotgun (WGS) entry which is preliminary data.</text>
</comment>
<feature type="non-terminal residue" evidence="1">
    <location>
        <position position="51"/>
    </location>
</feature>
<reference evidence="1 2" key="1">
    <citation type="submission" date="2024-05" db="EMBL/GenBank/DDBJ databases">
        <title>Genome sequencing and assembly of Indian major carp, Cirrhinus mrigala (Hamilton, 1822).</title>
        <authorList>
            <person name="Mohindra V."/>
            <person name="Chowdhury L.M."/>
            <person name="Lal K."/>
            <person name="Jena J.K."/>
        </authorList>
    </citation>
    <scope>NUCLEOTIDE SEQUENCE [LARGE SCALE GENOMIC DNA]</scope>
    <source>
        <strain evidence="1">CM1030</strain>
        <tissue evidence="1">Blood</tissue>
    </source>
</reference>
<evidence type="ECO:0000313" key="1">
    <source>
        <dbReference type="EMBL" id="KAL0175645.1"/>
    </source>
</evidence>
<name>A0ABD0PPI6_CIRMR</name>
<organism evidence="1 2">
    <name type="scientific">Cirrhinus mrigala</name>
    <name type="common">Mrigala</name>
    <dbReference type="NCBI Taxonomy" id="683832"/>
    <lineage>
        <taxon>Eukaryota</taxon>
        <taxon>Metazoa</taxon>
        <taxon>Chordata</taxon>
        <taxon>Craniata</taxon>
        <taxon>Vertebrata</taxon>
        <taxon>Euteleostomi</taxon>
        <taxon>Actinopterygii</taxon>
        <taxon>Neopterygii</taxon>
        <taxon>Teleostei</taxon>
        <taxon>Ostariophysi</taxon>
        <taxon>Cypriniformes</taxon>
        <taxon>Cyprinidae</taxon>
        <taxon>Labeoninae</taxon>
        <taxon>Labeonini</taxon>
        <taxon>Cirrhinus</taxon>
    </lineage>
</organism>
<gene>
    <name evidence="1" type="ORF">M9458_027975</name>
</gene>
<dbReference type="AlphaFoldDB" id="A0ABD0PPI6"/>
<accession>A0ABD0PPI6</accession>
<feature type="non-terminal residue" evidence="1">
    <location>
        <position position="1"/>
    </location>
</feature>
<keyword evidence="2" id="KW-1185">Reference proteome</keyword>
<protein>
    <submittedName>
        <fullName evidence="1">Uncharacterized protein</fullName>
    </submittedName>
</protein>